<protein>
    <recommendedName>
        <fullName evidence="2">DUF6536 domain-containing protein</fullName>
    </recommendedName>
</protein>
<keyword evidence="1" id="KW-0472">Membrane</keyword>
<dbReference type="InterPro" id="IPR046623">
    <property type="entry name" value="DUF6536"/>
</dbReference>
<dbReference type="Proteomes" id="UP000094569">
    <property type="component" value="Unassembled WGS sequence"/>
</dbReference>
<feature type="domain" description="DUF6536" evidence="2">
    <location>
        <begin position="47"/>
        <end position="118"/>
    </location>
</feature>
<evidence type="ECO:0000256" key="1">
    <source>
        <dbReference type="SAM" id="Phobius"/>
    </source>
</evidence>
<keyword evidence="1" id="KW-0812">Transmembrane</keyword>
<feature type="transmembrane region" description="Helical" evidence="1">
    <location>
        <begin position="260"/>
        <end position="282"/>
    </location>
</feature>
<feature type="transmembrane region" description="Helical" evidence="1">
    <location>
        <begin position="94"/>
        <end position="113"/>
    </location>
</feature>
<dbReference type="AlphaFoldDB" id="A0A1E3B6N4"/>
<dbReference type="EMBL" id="JXNT01000011">
    <property type="protein sequence ID" value="ODM16584.1"/>
    <property type="molecule type" value="Genomic_DNA"/>
</dbReference>
<dbReference type="PANTHER" id="PTHR35395">
    <property type="entry name" value="DUF6536 DOMAIN-CONTAINING PROTEIN"/>
    <property type="match status" value="1"/>
</dbReference>
<feature type="transmembrane region" description="Helical" evidence="1">
    <location>
        <begin position="51"/>
        <end position="74"/>
    </location>
</feature>
<dbReference type="STRING" id="573508.A0A1E3B6N4"/>
<gene>
    <name evidence="3" type="ORF">SI65_08091</name>
</gene>
<keyword evidence="4" id="KW-1185">Reference proteome</keyword>
<dbReference type="Pfam" id="PF20163">
    <property type="entry name" value="DUF6536"/>
    <property type="match status" value="1"/>
</dbReference>
<reference evidence="3 4" key="1">
    <citation type="journal article" date="2016" name="BMC Genomics">
        <title>Comparative genomic and transcriptomic analyses of the Fuzhuan brick tea-fermentation fungus Aspergillus cristatus.</title>
        <authorList>
            <person name="Ge Y."/>
            <person name="Wang Y."/>
            <person name="Liu Y."/>
            <person name="Tan Y."/>
            <person name="Ren X."/>
            <person name="Zhang X."/>
            <person name="Hyde K.D."/>
            <person name="Liu Y."/>
            <person name="Liu Z."/>
        </authorList>
    </citation>
    <scope>NUCLEOTIDE SEQUENCE [LARGE SCALE GENOMIC DNA]</scope>
    <source>
        <strain evidence="3 4">GZAAS20.1005</strain>
    </source>
</reference>
<dbReference type="VEuPathDB" id="FungiDB:SI65_08091"/>
<evidence type="ECO:0000313" key="3">
    <source>
        <dbReference type="EMBL" id="ODM16584.1"/>
    </source>
</evidence>
<dbReference type="OrthoDB" id="5429634at2759"/>
<evidence type="ECO:0000259" key="2">
    <source>
        <dbReference type="Pfam" id="PF20163"/>
    </source>
</evidence>
<keyword evidence="1" id="KW-1133">Transmembrane helix</keyword>
<proteinExistence type="predicted"/>
<comment type="caution">
    <text evidence="3">The sequence shown here is derived from an EMBL/GenBank/DDBJ whole genome shotgun (WGS) entry which is preliminary data.</text>
</comment>
<name>A0A1E3B6N4_ASPCR</name>
<dbReference type="PANTHER" id="PTHR35395:SF1">
    <property type="entry name" value="DUF6536 DOMAIN-CONTAINING PROTEIN"/>
    <property type="match status" value="1"/>
</dbReference>
<sequence>MSSKKVNIIELISLRRNHNQLAVDDEGANPIRSRPPKRRFRGSLGNWKGTLYLGSVTCFIVLCINVSFVSWAATDHSCLGEAVLYTGGCNKVKRMSTGIHLLINVLSTLLLAASNFSMSSQQYLETHMNYPFSRLVQESANGALKKLMPDSCILAYASYYQTSHGSLILITDDLNTTNSDFVQLYVERVMDTLESLPTAPYSWICDNFAEILYGTNWECTSKMSEMQFHPDDWVVDGYKVNYCLAEELPQTCTLEFSFPLVLVVIVANFFKVIVICATAFHLKCAPLLTAGDAVASFLKRPDEATKGKCLLSRESVARPECNNDQLRYRDERKMWLSSLSTRRWVVCLSS</sequence>
<accession>A0A1E3B6N4</accession>
<evidence type="ECO:0000313" key="4">
    <source>
        <dbReference type="Proteomes" id="UP000094569"/>
    </source>
</evidence>
<organism evidence="3 4">
    <name type="scientific">Aspergillus cristatus</name>
    <name type="common">Chinese Fuzhuan brick tea-fermentation fungus</name>
    <name type="synonym">Eurotium cristatum</name>
    <dbReference type="NCBI Taxonomy" id="573508"/>
    <lineage>
        <taxon>Eukaryota</taxon>
        <taxon>Fungi</taxon>
        <taxon>Dikarya</taxon>
        <taxon>Ascomycota</taxon>
        <taxon>Pezizomycotina</taxon>
        <taxon>Eurotiomycetes</taxon>
        <taxon>Eurotiomycetidae</taxon>
        <taxon>Eurotiales</taxon>
        <taxon>Aspergillaceae</taxon>
        <taxon>Aspergillus</taxon>
        <taxon>Aspergillus subgen. Aspergillus</taxon>
    </lineage>
</organism>